<proteinExistence type="predicted"/>
<evidence type="ECO:0000313" key="3">
    <source>
        <dbReference type="Proteomes" id="UP000073492"/>
    </source>
</evidence>
<name>A0A139IQE5_9PEZI</name>
<reference evidence="2 3" key="1">
    <citation type="submission" date="2015-07" db="EMBL/GenBank/DDBJ databases">
        <title>Comparative genomics of the Sigatoka disease complex on banana suggests a link between parallel evolutionary changes in Pseudocercospora fijiensis and Pseudocercospora eumusae and increased virulence on the banana host.</title>
        <authorList>
            <person name="Chang T.-C."/>
            <person name="Salvucci A."/>
            <person name="Crous P.W."/>
            <person name="Stergiopoulos I."/>
        </authorList>
    </citation>
    <scope>NUCLEOTIDE SEQUENCE [LARGE SCALE GENOMIC DNA]</scope>
    <source>
        <strain evidence="2 3">CBS 116634</strain>
    </source>
</reference>
<protein>
    <submittedName>
        <fullName evidence="2">Uncharacterized protein</fullName>
    </submittedName>
</protein>
<evidence type="ECO:0000313" key="2">
    <source>
        <dbReference type="EMBL" id="KXT16905.1"/>
    </source>
</evidence>
<accession>A0A139IQE5</accession>
<feature type="region of interest" description="Disordered" evidence="1">
    <location>
        <begin position="118"/>
        <end position="169"/>
    </location>
</feature>
<dbReference type="AlphaFoldDB" id="A0A139IQE5"/>
<dbReference type="EMBL" id="LFZO01000028">
    <property type="protein sequence ID" value="KXT16905.1"/>
    <property type="molecule type" value="Genomic_DNA"/>
</dbReference>
<feature type="compositionally biased region" description="Basic residues" evidence="1">
    <location>
        <begin position="14"/>
        <end position="30"/>
    </location>
</feature>
<feature type="compositionally biased region" description="Acidic residues" evidence="1">
    <location>
        <begin position="137"/>
        <end position="149"/>
    </location>
</feature>
<gene>
    <name evidence="2" type="ORF">AC579_4720</name>
</gene>
<organism evidence="2 3">
    <name type="scientific">Pseudocercospora musae</name>
    <dbReference type="NCBI Taxonomy" id="113226"/>
    <lineage>
        <taxon>Eukaryota</taxon>
        <taxon>Fungi</taxon>
        <taxon>Dikarya</taxon>
        <taxon>Ascomycota</taxon>
        <taxon>Pezizomycotina</taxon>
        <taxon>Dothideomycetes</taxon>
        <taxon>Dothideomycetidae</taxon>
        <taxon>Mycosphaerellales</taxon>
        <taxon>Mycosphaerellaceae</taxon>
        <taxon>Pseudocercospora</taxon>
    </lineage>
</organism>
<evidence type="ECO:0000256" key="1">
    <source>
        <dbReference type="SAM" id="MobiDB-lite"/>
    </source>
</evidence>
<sequence length="257" mass="28536">MYDDPLDAALQSRRIPHGRSRNLKGGKGKANRSGNGNASMFNPLQALGRYVVHLGSGPKKGAVAELSPQNPHSWLEIHELTPEDNGFLGTFNFGGKVSGMLVIAGSRKALRTILGGLEQGSDAEDDQHKDPELNDESHEDGEDEDEDEPKQDQSAMEAEDERINRRARAFEKNTFRNPKFWIRWKGNVQAPATENGQQASAVDSNTGYLVFSGNDCDKFEGTISSTALKWDNMKLQGWKIHSKASRCPVQWIDFPRE</sequence>
<keyword evidence="3" id="KW-1185">Reference proteome</keyword>
<dbReference type="OrthoDB" id="5220117at2759"/>
<comment type="caution">
    <text evidence="2">The sequence shown here is derived from an EMBL/GenBank/DDBJ whole genome shotgun (WGS) entry which is preliminary data.</text>
</comment>
<feature type="region of interest" description="Disordered" evidence="1">
    <location>
        <begin position="14"/>
        <end position="37"/>
    </location>
</feature>
<dbReference type="Proteomes" id="UP000073492">
    <property type="component" value="Unassembled WGS sequence"/>
</dbReference>
<feature type="compositionally biased region" description="Basic and acidic residues" evidence="1">
    <location>
        <begin position="126"/>
        <end position="136"/>
    </location>
</feature>